<sequence length="118" mass="12953">MTEQPGLAAGAEREIGRRTITYAVSIVLVVIVMIVALVVLGSRRGECFDTDVLVCSRKDRRLLVFLPSVTLLVGAVGAFLRASPRWHRTRRLSIRSYVGWILVGLAVAYGAASFSFLF</sequence>
<name>A0A652YNC6_NOCGL</name>
<proteinExistence type="predicted"/>
<protein>
    <submittedName>
        <fullName evidence="1">Uncharacterized protein</fullName>
    </submittedName>
</protein>
<reference evidence="1" key="1">
    <citation type="submission" date="2019-07" db="EMBL/GenBank/DDBJ databases">
        <title>Genomic Encyclopedia of Type Strains, Phase IV (KMG-IV): sequencing the most valuable type-strain genomes for metagenomic binning, comparative biology and taxonomic classification.</title>
        <authorList>
            <person name="Goeker M."/>
        </authorList>
    </citation>
    <scope>NUCLEOTIDE SEQUENCE</scope>
    <source>
        <strain evidence="1">DSM 44596</strain>
    </source>
</reference>
<gene>
    <name evidence="1" type="ORF">FNL38_105509</name>
</gene>
<dbReference type="AlphaFoldDB" id="A0A652YNC6"/>
<organism evidence="1">
    <name type="scientific">Nocardia globerula</name>
    <dbReference type="NCBI Taxonomy" id="1818"/>
    <lineage>
        <taxon>Bacteria</taxon>
        <taxon>Bacillati</taxon>
        <taxon>Actinomycetota</taxon>
        <taxon>Actinomycetes</taxon>
        <taxon>Mycobacteriales</taxon>
        <taxon>Nocardiaceae</taxon>
        <taxon>Nocardia</taxon>
    </lineage>
</organism>
<accession>A0A652YNC6</accession>
<evidence type="ECO:0000313" key="1">
    <source>
        <dbReference type="EMBL" id="TYQ03354.1"/>
    </source>
</evidence>
<comment type="caution">
    <text evidence="1">The sequence shown here is derived from an EMBL/GenBank/DDBJ whole genome shotgun (WGS) entry which is preliminary data.</text>
</comment>
<dbReference type="EMBL" id="VNIQ01000005">
    <property type="protein sequence ID" value="TYQ03354.1"/>
    <property type="molecule type" value="Genomic_DNA"/>
</dbReference>